<dbReference type="OrthoDB" id="422364at2759"/>
<dbReference type="GO" id="GO:1990726">
    <property type="term" value="C:Lsm1-7-Pat1 complex"/>
    <property type="evidence" value="ECO:0007669"/>
    <property type="project" value="TreeGrafter"/>
</dbReference>
<evidence type="ECO:0000259" key="5">
    <source>
        <dbReference type="PROSITE" id="PS52002"/>
    </source>
</evidence>
<reference evidence="6" key="1">
    <citation type="submission" date="2018-11" db="EMBL/GenBank/DDBJ databases">
        <authorList>
            <consortium name="Pathogen Informatics"/>
        </authorList>
    </citation>
    <scope>NUCLEOTIDE SEQUENCE</scope>
</reference>
<evidence type="ECO:0000256" key="1">
    <source>
        <dbReference type="ARBA" id="ARBA00006850"/>
    </source>
</evidence>
<gene>
    <name evidence="6" type="ORF">PXEA_LOCUS10432</name>
</gene>
<dbReference type="GO" id="GO:1990904">
    <property type="term" value="C:ribonucleoprotein complex"/>
    <property type="evidence" value="ECO:0007669"/>
    <property type="project" value="UniProtKB-KW"/>
</dbReference>
<dbReference type="AlphaFoldDB" id="A0A3S5B9R0"/>
<dbReference type="Gene3D" id="2.30.30.100">
    <property type="match status" value="1"/>
</dbReference>
<dbReference type="SMART" id="SM00651">
    <property type="entry name" value="Sm"/>
    <property type="match status" value="1"/>
</dbReference>
<dbReference type="EMBL" id="CAAALY010030621">
    <property type="protein sequence ID" value="VEL16992.1"/>
    <property type="molecule type" value="Genomic_DNA"/>
</dbReference>
<dbReference type="GO" id="GO:0000290">
    <property type="term" value="P:deadenylation-dependent decapping of nuclear-transcribed mRNA"/>
    <property type="evidence" value="ECO:0007669"/>
    <property type="project" value="TreeGrafter"/>
</dbReference>
<dbReference type="GO" id="GO:0003729">
    <property type="term" value="F:mRNA binding"/>
    <property type="evidence" value="ECO:0007669"/>
    <property type="project" value="TreeGrafter"/>
</dbReference>
<dbReference type="PANTHER" id="PTHR15588">
    <property type="entry name" value="LSM1"/>
    <property type="match status" value="1"/>
</dbReference>
<keyword evidence="3" id="KW-0694">RNA-binding</keyword>
<feature type="domain" description="Sm" evidence="5">
    <location>
        <begin position="1"/>
        <end position="62"/>
    </location>
</feature>
<keyword evidence="4" id="KW-0687">Ribonucleoprotein</keyword>
<keyword evidence="2" id="KW-0507">mRNA processing</keyword>
<protein>
    <recommendedName>
        <fullName evidence="5">Sm domain-containing protein</fullName>
    </recommendedName>
</protein>
<organism evidence="6 7">
    <name type="scientific">Protopolystoma xenopodis</name>
    <dbReference type="NCBI Taxonomy" id="117903"/>
    <lineage>
        <taxon>Eukaryota</taxon>
        <taxon>Metazoa</taxon>
        <taxon>Spiralia</taxon>
        <taxon>Lophotrochozoa</taxon>
        <taxon>Platyhelminthes</taxon>
        <taxon>Monogenea</taxon>
        <taxon>Polyopisthocotylea</taxon>
        <taxon>Polystomatidea</taxon>
        <taxon>Polystomatidae</taxon>
        <taxon>Protopolystoma</taxon>
    </lineage>
</organism>
<evidence type="ECO:0000256" key="3">
    <source>
        <dbReference type="ARBA" id="ARBA00022884"/>
    </source>
</evidence>
<dbReference type="InterPro" id="IPR001163">
    <property type="entry name" value="Sm_dom_euk/arc"/>
</dbReference>
<dbReference type="Pfam" id="PF01423">
    <property type="entry name" value="LSM"/>
    <property type="match status" value="1"/>
</dbReference>
<evidence type="ECO:0000256" key="4">
    <source>
        <dbReference type="ARBA" id="ARBA00023274"/>
    </source>
</evidence>
<keyword evidence="7" id="KW-1185">Reference proteome</keyword>
<evidence type="ECO:0000313" key="7">
    <source>
        <dbReference type="Proteomes" id="UP000784294"/>
    </source>
</evidence>
<evidence type="ECO:0000313" key="6">
    <source>
        <dbReference type="EMBL" id="VEL16992.1"/>
    </source>
</evidence>
<comment type="similarity">
    <text evidence="1">Belongs to the snRNP Sm proteins family.</text>
</comment>
<accession>A0A3S5B9R0</accession>
<name>A0A3S5B9R0_9PLAT</name>
<dbReference type="PROSITE" id="PS52002">
    <property type="entry name" value="SM"/>
    <property type="match status" value="1"/>
</dbReference>
<dbReference type="InterPro" id="IPR044642">
    <property type="entry name" value="PTHR15588"/>
</dbReference>
<dbReference type="InterPro" id="IPR047575">
    <property type="entry name" value="Sm"/>
</dbReference>
<dbReference type="Proteomes" id="UP000784294">
    <property type="component" value="Unassembled WGS sequence"/>
</dbReference>
<dbReference type="GO" id="GO:0006397">
    <property type="term" value="P:mRNA processing"/>
    <property type="evidence" value="ECO:0007669"/>
    <property type="project" value="UniProtKB-KW"/>
</dbReference>
<evidence type="ECO:0000256" key="2">
    <source>
        <dbReference type="ARBA" id="ARBA00022664"/>
    </source>
</evidence>
<dbReference type="InterPro" id="IPR010920">
    <property type="entry name" value="LSM_dom_sf"/>
</dbReference>
<dbReference type="PANTHER" id="PTHR15588:SF8">
    <property type="entry name" value="U6 SNRNA-ASSOCIATED SM-LIKE PROTEIN LSM1"/>
    <property type="match status" value="1"/>
</dbReference>
<dbReference type="GO" id="GO:0000932">
    <property type="term" value="C:P-body"/>
    <property type="evidence" value="ECO:0007669"/>
    <property type="project" value="TreeGrafter"/>
</dbReference>
<comment type="caution">
    <text evidence="6">The sequence shown here is derived from an EMBL/GenBank/DDBJ whole genome shotgun (WGS) entry which is preliminary data.</text>
</comment>
<proteinExistence type="inferred from homology"/>
<dbReference type="SUPFAM" id="SSF50182">
    <property type="entry name" value="Sm-like ribonucleoproteins"/>
    <property type="match status" value="1"/>
</dbReference>
<sequence length="81" mass="9409">MIKLRGGHVYIGCLKMVDQFGNIALHNTIERIYVKDKFCDIHRGIMLIRGDSIIIIGEMVRCNSLFFVIRRYVINAAFKYS</sequence>